<dbReference type="SUPFAM" id="SSF57535">
    <property type="entry name" value="Complement control module/SCR domain"/>
    <property type="match status" value="1"/>
</dbReference>
<sequence length="382" mass="43893">MGIQNRRKSKPPTTHLITTQFTSSCKTDRRLSALQTNHNSVNDVKKASRSSTSEEYQRSSLLKSNHIYRGDDYDDYSGGVGEPRTPMQFWYPAPPYTDAQTPIKVYKPREDPRLYYQSDQYLKEVLGKNIKPEVINIYPGREVVRMGEPHVIRPVPVRRLRSRHDNRIDDTEYKFCIKCPRDRTVVAKAGFDRVILQAPRLLSCSGRRAPKNIRFQHYFGPKFGTLLEEGSYSVVGRIVNRNEKLQMCKFKVRVVVQTCKTPESLITHCNGLNQPCNFRCRDDKMELIGATSLICGDDLQWDDALPTCRVRNWCITPAPPEHGRISCIGHQAGKSHEGLAEGSRCRVRCDRGWQSKLRIVAFCRRGNWTRALECDSNKSTQR</sequence>
<dbReference type="CDD" id="cd00033">
    <property type="entry name" value="CCP"/>
    <property type="match status" value="1"/>
</dbReference>
<dbReference type="SMART" id="SM00032">
    <property type="entry name" value="CCP"/>
    <property type="match status" value="2"/>
</dbReference>
<dbReference type="InterPro" id="IPR000436">
    <property type="entry name" value="Sushi_SCR_CCP_dom"/>
</dbReference>
<comment type="caution">
    <text evidence="2">Lacks conserved residue(s) required for the propagation of feature annotation.</text>
</comment>
<evidence type="ECO:0000313" key="4">
    <source>
        <dbReference type="EMBL" id="KPI94799.1"/>
    </source>
</evidence>
<reference evidence="4 5" key="1">
    <citation type="journal article" date="2015" name="Nat. Commun.">
        <title>Outbred genome sequencing and CRISPR/Cas9 gene editing in butterflies.</title>
        <authorList>
            <person name="Li X."/>
            <person name="Fan D."/>
            <person name="Zhang W."/>
            <person name="Liu G."/>
            <person name="Zhang L."/>
            <person name="Zhao L."/>
            <person name="Fang X."/>
            <person name="Chen L."/>
            <person name="Dong Y."/>
            <person name="Chen Y."/>
            <person name="Ding Y."/>
            <person name="Zhao R."/>
            <person name="Feng M."/>
            <person name="Zhu Y."/>
            <person name="Feng Y."/>
            <person name="Jiang X."/>
            <person name="Zhu D."/>
            <person name="Xiang H."/>
            <person name="Feng X."/>
            <person name="Li S."/>
            <person name="Wang J."/>
            <person name="Zhang G."/>
            <person name="Kronforst M.R."/>
            <person name="Wang W."/>
        </authorList>
    </citation>
    <scope>NUCLEOTIDE SEQUENCE [LARGE SCALE GENOMIC DNA]</scope>
    <source>
        <strain evidence="4">Ya'a_city_454_Px</strain>
        <tissue evidence="4">Whole body</tissue>
    </source>
</reference>
<name>A0A194PPY6_PAPXU</name>
<proteinExistence type="predicted"/>
<evidence type="ECO:0000259" key="3">
    <source>
        <dbReference type="PROSITE" id="PS50923"/>
    </source>
</evidence>
<dbReference type="Proteomes" id="UP000053268">
    <property type="component" value="Unassembled WGS sequence"/>
</dbReference>
<keyword evidence="2" id="KW-0768">Sushi</keyword>
<dbReference type="AlphaFoldDB" id="A0A194PPY6"/>
<dbReference type="EMBL" id="KQ459597">
    <property type="protein sequence ID" value="KPI94799.1"/>
    <property type="molecule type" value="Genomic_DNA"/>
</dbReference>
<keyword evidence="5" id="KW-1185">Reference proteome</keyword>
<organism evidence="4 5">
    <name type="scientific">Papilio xuthus</name>
    <name type="common">Asian swallowtail butterfly</name>
    <dbReference type="NCBI Taxonomy" id="66420"/>
    <lineage>
        <taxon>Eukaryota</taxon>
        <taxon>Metazoa</taxon>
        <taxon>Ecdysozoa</taxon>
        <taxon>Arthropoda</taxon>
        <taxon>Hexapoda</taxon>
        <taxon>Insecta</taxon>
        <taxon>Pterygota</taxon>
        <taxon>Neoptera</taxon>
        <taxon>Endopterygota</taxon>
        <taxon>Lepidoptera</taxon>
        <taxon>Glossata</taxon>
        <taxon>Ditrysia</taxon>
        <taxon>Papilionoidea</taxon>
        <taxon>Papilionidae</taxon>
        <taxon>Papilioninae</taxon>
        <taxon>Papilio</taxon>
    </lineage>
</organism>
<accession>A0A194PPY6</accession>
<evidence type="ECO:0000313" key="5">
    <source>
        <dbReference type="Proteomes" id="UP000053268"/>
    </source>
</evidence>
<gene>
    <name evidence="4" type="ORF">RR46_11803</name>
</gene>
<evidence type="ECO:0000256" key="2">
    <source>
        <dbReference type="PROSITE-ProRule" id="PRU00302"/>
    </source>
</evidence>
<dbReference type="PROSITE" id="PS50923">
    <property type="entry name" value="SUSHI"/>
    <property type="match status" value="1"/>
</dbReference>
<feature type="domain" description="Sushi" evidence="3">
    <location>
        <begin position="257"/>
        <end position="310"/>
    </location>
</feature>
<dbReference type="InterPro" id="IPR035976">
    <property type="entry name" value="Sushi/SCR/CCP_sf"/>
</dbReference>
<protein>
    <recommendedName>
        <fullName evidence="3">Sushi domain-containing protein</fullName>
    </recommendedName>
</protein>
<dbReference type="Gene3D" id="2.10.70.10">
    <property type="entry name" value="Complement Module, domain 1"/>
    <property type="match status" value="2"/>
</dbReference>
<keyword evidence="1" id="KW-1015">Disulfide bond</keyword>
<evidence type="ECO:0000256" key="1">
    <source>
        <dbReference type="ARBA" id="ARBA00023157"/>
    </source>
</evidence>
<dbReference type="PROSITE" id="PS51257">
    <property type="entry name" value="PROKAR_LIPOPROTEIN"/>
    <property type="match status" value="1"/>
</dbReference>